<dbReference type="RefSeq" id="WP_180153807.1">
    <property type="nucleotide sequence ID" value="NZ_JACCEM010000002.1"/>
</dbReference>
<keyword evidence="1" id="KW-0472">Membrane</keyword>
<accession>A0A853G0C3</accession>
<reference evidence="2 3" key="1">
    <citation type="submission" date="2020-07" db="EMBL/GenBank/DDBJ databases">
        <title>Taxonomic revisions and descriptions of new bacterial species based on genomic comparisons in the high-G+C-content subgroup of the family Alcaligenaceae.</title>
        <authorList>
            <person name="Szabo A."/>
            <person name="Felfoldi T."/>
        </authorList>
    </citation>
    <scope>NUCLEOTIDE SEQUENCE [LARGE SCALE GENOMIC DNA]</scope>
    <source>
        <strain evidence="2 3">LMG 24012</strain>
    </source>
</reference>
<dbReference type="AlphaFoldDB" id="A0A853G0C3"/>
<dbReference type="InterPro" id="IPR035308">
    <property type="entry name" value="DUF5368"/>
</dbReference>
<keyword evidence="1" id="KW-0812">Transmembrane</keyword>
<evidence type="ECO:0000256" key="1">
    <source>
        <dbReference type="SAM" id="Phobius"/>
    </source>
</evidence>
<evidence type="ECO:0000313" key="2">
    <source>
        <dbReference type="EMBL" id="NYT48510.1"/>
    </source>
</evidence>
<gene>
    <name evidence="2" type="ORF">H0A72_04215</name>
</gene>
<feature type="transmembrane region" description="Helical" evidence="1">
    <location>
        <begin position="53"/>
        <end position="73"/>
    </location>
</feature>
<dbReference type="Pfam" id="PF17336">
    <property type="entry name" value="DUF5368"/>
    <property type="match status" value="1"/>
</dbReference>
<proteinExistence type="predicted"/>
<dbReference type="EMBL" id="JACCEM010000002">
    <property type="protein sequence ID" value="NYT48510.1"/>
    <property type="molecule type" value="Genomic_DNA"/>
</dbReference>
<comment type="caution">
    <text evidence="2">The sequence shown here is derived from an EMBL/GenBank/DDBJ whole genome shotgun (WGS) entry which is preliminary data.</text>
</comment>
<feature type="transmembrane region" description="Helical" evidence="1">
    <location>
        <begin position="20"/>
        <end position="41"/>
    </location>
</feature>
<sequence length="128" mass="13448">MKELDPFILLAVFQEMLGPLLWILLAVAVLGLAAFAVLLVREKGLVSRRLVRSEALGVIGGALALVLMAKVSSSGFTDAAGPADWFLIALVFGAGLVGSTILIYTVAGWWVACRRPAGAATAHMTRKA</sequence>
<organism evidence="2 3">
    <name type="scientific">Parapusillimonas granuli</name>
    <dbReference type="NCBI Taxonomy" id="380911"/>
    <lineage>
        <taxon>Bacteria</taxon>
        <taxon>Pseudomonadati</taxon>
        <taxon>Pseudomonadota</taxon>
        <taxon>Betaproteobacteria</taxon>
        <taxon>Burkholderiales</taxon>
        <taxon>Alcaligenaceae</taxon>
        <taxon>Parapusillimonas</taxon>
    </lineage>
</organism>
<keyword evidence="1" id="KW-1133">Transmembrane helix</keyword>
<name>A0A853G0C3_9BURK</name>
<evidence type="ECO:0000313" key="3">
    <source>
        <dbReference type="Proteomes" id="UP000559809"/>
    </source>
</evidence>
<dbReference type="Proteomes" id="UP000559809">
    <property type="component" value="Unassembled WGS sequence"/>
</dbReference>
<keyword evidence="3" id="KW-1185">Reference proteome</keyword>
<protein>
    <submittedName>
        <fullName evidence="2">DUF5368 domain-containing protein</fullName>
    </submittedName>
</protein>
<feature type="transmembrane region" description="Helical" evidence="1">
    <location>
        <begin position="85"/>
        <end position="107"/>
    </location>
</feature>